<feature type="transmembrane region" description="Helical" evidence="1">
    <location>
        <begin position="144"/>
        <end position="164"/>
    </location>
</feature>
<sequence>MKKFLLQMSVVCILYLIITNAQSSVQYASEAMDICFSMVIPTLFPFFICSGLLIYSGFCERLAHIFRFCMKPLFNVAPAGSSAFVLGIISGYPMGAVTAGELYKAGYVSKTEAERLLAFCNNSGPLFILGSVGLAVYSELSYGVMLYVCHVLAAVTVGIIFGFYKREKHSAPDTVMTAPERGAGEIFGIALDNAVKNMLTVCGAVVFFSVVSRTALGILPLNDFMMSIAKGLTELVTGTAAVSELNISIAQKLVITAFIVGFAGLSVHVQVMAAVAKYGLSLAPYIFGKLLHGITAALYTFLYLHFNPVTEAVFAPSASRAFAASSASVGAAVAVTAAVVGAAGLYLHIKDKDVK</sequence>
<proteinExistence type="predicted"/>
<comment type="caution">
    <text evidence="3">The sequence shown here is derived from an EMBL/GenBank/DDBJ whole genome shotgun (WGS) entry which is preliminary data.</text>
</comment>
<feature type="domain" description="Nucleoside transporter/FeoB GTPase Gate" evidence="2">
    <location>
        <begin position="37"/>
        <end position="118"/>
    </location>
</feature>
<dbReference type="Proteomes" id="UP000824165">
    <property type="component" value="Unassembled WGS sequence"/>
</dbReference>
<feature type="transmembrane region" description="Helical" evidence="1">
    <location>
        <begin position="282"/>
        <end position="306"/>
    </location>
</feature>
<dbReference type="InterPro" id="IPR011642">
    <property type="entry name" value="Gate_dom"/>
</dbReference>
<evidence type="ECO:0000256" key="1">
    <source>
        <dbReference type="SAM" id="Phobius"/>
    </source>
</evidence>
<dbReference type="Pfam" id="PF07670">
    <property type="entry name" value="Gate"/>
    <property type="match status" value="1"/>
</dbReference>
<dbReference type="EMBL" id="DVLU01000007">
    <property type="protein sequence ID" value="HIT84481.1"/>
    <property type="molecule type" value="Genomic_DNA"/>
</dbReference>
<feature type="transmembrane region" description="Helical" evidence="1">
    <location>
        <begin position="253"/>
        <end position="276"/>
    </location>
</feature>
<feature type="transmembrane region" description="Helical" evidence="1">
    <location>
        <begin position="198"/>
        <end position="221"/>
    </location>
</feature>
<name>A0A9D1KPZ1_9FIRM</name>
<evidence type="ECO:0000313" key="4">
    <source>
        <dbReference type="Proteomes" id="UP000824165"/>
    </source>
</evidence>
<accession>A0A9D1KPZ1</accession>
<evidence type="ECO:0000259" key="2">
    <source>
        <dbReference type="Pfam" id="PF07670"/>
    </source>
</evidence>
<reference evidence="3" key="2">
    <citation type="journal article" date="2021" name="PeerJ">
        <title>Extensive microbial diversity within the chicken gut microbiome revealed by metagenomics and culture.</title>
        <authorList>
            <person name="Gilroy R."/>
            <person name="Ravi A."/>
            <person name="Getino M."/>
            <person name="Pursley I."/>
            <person name="Horton D.L."/>
            <person name="Alikhan N.F."/>
            <person name="Baker D."/>
            <person name="Gharbi K."/>
            <person name="Hall N."/>
            <person name="Watson M."/>
            <person name="Adriaenssens E.M."/>
            <person name="Foster-Nyarko E."/>
            <person name="Jarju S."/>
            <person name="Secka A."/>
            <person name="Antonio M."/>
            <person name="Oren A."/>
            <person name="Chaudhuri R.R."/>
            <person name="La Ragione R."/>
            <person name="Hildebrand F."/>
            <person name="Pallen M.J."/>
        </authorList>
    </citation>
    <scope>NUCLEOTIDE SEQUENCE</scope>
    <source>
        <strain evidence="3">CHK181-108</strain>
    </source>
</reference>
<organism evidence="3 4">
    <name type="scientific">Candidatus Ornithomonoglobus intestinigallinarum</name>
    <dbReference type="NCBI Taxonomy" id="2840894"/>
    <lineage>
        <taxon>Bacteria</taxon>
        <taxon>Bacillati</taxon>
        <taxon>Bacillota</taxon>
        <taxon>Clostridia</taxon>
        <taxon>Candidatus Ornithomonoglobus</taxon>
    </lineage>
</organism>
<feature type="transmembrane region" description="Helical" evidence="1">
    <location>
        <begin position="327"/>
        <end position="349"/>
    </location>
</feature>
<feature type="transmembrane region" description="Helical" evidence="1">
    <location>
        <begin position="76"/>
        <end position="96"/>
    </location>
</feature>
<keyword evidence="1" id="KW-0472">Membrane</keyword>
<protein>
    <recommendedName>
        <fullName evidence="2">Nucleoside transporter/FeoB GTPase Gate domain-containing protein</fullName>
    </recommendedName>
</protein>
<dbReference type="AlphaFoldDB" id="A0A9D1KPZ1"/>
<reference evidence="3" key="1">
    <citation type="submission" date="2020-10" db="EMBL/GenBank/DDBJ databases">
        <authorList>
            <person name="Gilroy R."/>
        </authorList>
    </citation>
    <scope>NUCLEOTIDE SEQUENCE</scope>
    <source>
        <strain evidence="3">CHK181-108</strain>
    </source>
</reference>
<feature type="transmembrane region" description="Helical" evidence="1">
    <location>
        <begin position="31"/>
        <end position="55"/>
    </location>
</feature>
<gene>
    <name evidence="3" type="ORF">IAA60_01110</name>
</gene>
<evidence type="ECO:0000313" key="3">
    <source>
        <dbReference type="EMBL" id="HIT84481.1"/>
    </source>
</evidence>
<keyword evidence="1" id="KW-0812">Transmembrane</keyword>
<keyword evidence="1" id="KW-1133">Transmembrane helix</keyword>